<evidence type="ECO:0000313" key="9">
    <source>
        <dbReference type="Proteomes" id="UP000243250"/>
    </source>
</evidence>
<dbReference type="PROSITE" id="PS50109">
    <property type="entry name" value="HIS_KIN"/>
    <property type="match status" value="1"/>
</dbReference>
<accession>A0A1I6HMA5</accession>
<keyword evidence="4" id="KW-0808">Transferase</keyword>
<dbReference type="InterPro" id="IPR013656">
    <property type="entry name" value="PAS_4"/>
</dbReference>
<dbReference type="Pfam" id="PF02518">
    <property type="entry name" value="HATPase_c"/>
    <property type="match status" value="1"/>
</dbReference>
<evidence type="ECO:0000259" key="7">
    <source>
        <dbReference type="PROSITE" id="PS50109"/>
    </source>
</evidence>
<gene>
    <name evidence="8" type="ORF">SAMN04488124_2393</name>
</gene>
<dbReference type="EMBL" id="FOYS01000003">
    <property type="protein sequence ID" value="SFR55566.1"/>
    <property type="molecule type" value="Genomic_DNA"/>
</dbReference>
<dbReference type="PANTHER" id="PTHR44936">
    <property type="entry name" value="SENSOR PROTEIN CREC"/>
    <property type="match status" value="1"/>
</dbReference>
<sequence length="343" mass="37610">MNALSLPEQAFDELPTEVAILDERGEIIYTNRAWRTFASANGYTGELTFVGVNYLAVCDAAREESEEAAAVADGLRRVLHGADDVFAADYPCHSPTEQRWFLMRAVPFESPTGGRHALVLHMNITDRRLAENRVKVQNTRLKMLAYILSTDLEVPLTDALSKARELAQQGNDVGRELLGSLERIDVVVGTGAALAWDDDTTIEMRPVTLRKQAETAWYYADDNDASFLVFDSRELLADPNLLQLLFDVLFSNALEHGGDTVRVRVGTTHGGFFVEDDGPGIAPEDRARVLEAGVVLDPTANGEERGMGLAVAARIAELHGWTIRVEQSGLGGARVEVDGVEWT</sequence>
<evidence type="ECO:0000256" key="2">
    <source>
        <dbReference type="ARBA" id="ARBA00012438"/>
    </source>
</evidence>
<evidence type="ECO:0000256" key="6">
    <source>
        <dbReference type="ARBA" id="ARBA00023012"/>
    </source>
</evidence>
<dbReference type="Pfam" id="PF08448">
    <property type="entry name" value="PAS_4"/>
    <property type="match status" value="1"/>
</dbReference>
<dbReference type="SMART" id="SM00387">
    <property type="entry name" value="HATPase_c"/>
    <property type="match status" value="1"/>
</dbReference>
<evidence type="ECO:0000256" key="4">
    <source>
        <dbReference type="ARBA" id="ARBA00022679"/>
    </source>
</evidence>
<keyword evidence="9" id="KW-1185">Reference proteome</keyword>
<dbReference type="InterPro" id="IPR005467">
    <property type="entry name" value="His_kinase_dom"/>
</dbReference>
<evidence type="ECO:0000313" key="8">
    <source>
        <dbReference type="EMBL" id="SFR55566.1"/>
    </source>
</evidence>
<proteinExistence type="predicted"/>
<evidence type="ECO:0000256" key="5">
    <source>
        <dbReference type="ARBA" id="ARBA00022777"/>
    </source>
</evidence>
<dbReference type="Gene3D" id="3.30.565.10">
    <property type="entry name" value="Histidine kinase-like ATPase, C-terminal domain"/>
    <property type="match status" value="1"/>
</dbReference>
<dbReference type="RefSeq" id="WP_089881003.1">
    <property type="nucleotide sequence ID" value="NZ_FOYS01000003.1"/>
</dbReference>
<dbReference type="InterPro" id="IPR003594">
    <property type="entry name" value="HATPase_dom"/>
</dbReference>
<feature type="domain" description="Histidine kinase" evidence="7">
    <location>
        <begin position="235"/>
        <end position="337"/>
    </location>
</feature>
<dbReference type="InterPro" id="IPR050980">
    <property type="entry name" value="2C_sensor_his_kinase"/>
</dbReference>
<dbReference type="EC" id="2.7.13.3" evidence="2"/>
<dbReference type="InterPro" id="IPR035965">
    <property type="entry name" value="PAS-like_dom_sf"/>
</dbReference>
<name>A0A1I6HMA5_9EURY</name>
<dbReference type="SUPFAM" id="SSF55874">
    <property type="entry name" value="ATPase domain of HSP90 chaperone/DNA topoisomerase II/histidine kinase"/>
    <property type="match status" value="1"/>
</dbReference>
<dbReference type="OrthoDB" id="8127at2157"/>
<keyword evidence="5 8" id="KW-0418">Kinase</keyword>
<dbReference type="SUPFAM" id="SSF55785">
    <property type="entry name" value="PYP-like sensor domain (PAS domain)"/>
    <property type="match status" value="1"/>
</dbReference>
<evidence type="ECO:0000256" key="1">
    <source>
        <dbReference type="ARBA" id="ARBA00000085"/>
    </source>
</evidence>
<dbReference type="Gene3D" id="3.30.450.20">
    <property type="entry name" value="PAS domain"/>
    <property type="match status" value="1"/>
</dbReference>
<dbReference type="GO" id="GO:0004673">
    <property type="term" value="F:protein histidine kinase activity"/>
    <property type="evidence" value="ECO:0007669"/>
    <property type="project" value="UniProtKB-EC"/>
</dbReference>
<dbReference type="GO" id="GO:0000160">
    <property type="term" value="P:phosphorelay signal transduction system"/>
    <property type="evidence" value="ECO:0007669"/>
    <property type="project" value="UniProtKB-KW"/>
</dbReference>
<evidence type="ECO:0000256" key="3">
    <source>
        <dbReference type="ARBA" id="ARBA00022553"/>
    </source>
</evidence>
<reference evidence="9" key="1">
    <citation type="submission" date="2016-10" db="EMBL/GenBank/DDBJ databases">
        <authorList>
            <person name="Varghese N."/>
            <person name="Submissions S."/>
        </authorList>
    </citation>
    <scope>NUCLEOTIDE SEQUENCE [LARGE SCALE GENOMIC DNA]</scope>
    <source>
        <strain evidence="9">CGMCC 1.8711</strain>
    </source>
</reference>
<comment type="catalytic activity">
    <reaction evidence="1">
        <text>ATP + protein L-histidine = ADP + protein N-phospho-L-histidine.</text>
        <dbReference type="EC" id="2.7.13.3"/>
    </reaction>
</comment>
<keyword evidence="3" id="KW-0597">Phosphoprotein</keyword>
<dbReference type="PANTHER" id="PTHR44936:SF9">
    <property type="entry name" value="SENSOR PROTEIN CREC"/>
    <property type="match status" value="1"/>
</dbReference>
<dbReference type="STRING" id="555875.SAMN04488124_2393"/>
<dbReference type="AlphaFoldDB" id="A0A1I6HMA5"/>
<dbReference type="InterPro" id="IPR036890">
    <property type="entry name" value="HATPase_C_sf"/>
</dbReference>
<keyword evidence="6" id="KW-0902">Two-component regulatory system</keyword>
<dbReference type="Proteomes" id="UP000243250">
    <property type="component" value="Unassembled WGS sequence"/>
</dbReference>
<protein>
    <recommendedName>
        <fullName evidence="2">histidine kinase</fullName>
        <ecNumber evidence="2">2.7.13.3</ecNumber>
    </recommendedName>
</protein>
<organism evidence="8 9">
    <name type="scientific">Halogeometricum limi</name>
    <dbReference type="NCBI Taxonomy" id="555875"/>
    <lineage>
        <taxon>Archaea</taxon>
        <taxon>Methanobacteriati</taxon>
        <taxon>Methanobacteriota</taxon>
        <taxon>Stenosarchaea group</taxon>
        <taxon>Halobacteria</taxon>
        <taxon>Halobacteriales</taxon>
        <taxon>Haloferacaceae</taxon>
        <taxon>Halogeometricum</taxon>
    </lineage>
</organism>